<feature type="transmembrane region" description="Helical" evidence="6">
    <location>
        <begin position="295"/>
        <end position="315"/>
    </location>
</feature>
<reference evidence="8" key="1">
    <citation type="submission" date="2016-10" db="EMBL/GenBank/DDBJ databases">
        <authorList>
            <person name="Varghese N."/>
            <person name="Submissions S."/>
        </authorList>
    </citation>
    <scope>NUCLEOTIDE SEQUENCE [LARGE SCALE GENOMIC DNA]</scope>
    <source>
        <strain evidence="8">ATCC 35263</strain>
    </source>
</reference>
<dbReference type="InterPro" id="IPR022369">
    <property type="entry name" value="Integral_membrane_TerC_rswitch"/>
</dbReference>
<dbReference type="PANTHER" id="PTHR30238:SF0">
    <property type="entry name" value="THYLAKOID MEMBRANE PROTEIN TERC, CHLOROPLASTIC"/>
    <property type="match status" value="1"/>
</dbReference>
<feature type="transmembrane region" description="Helical" evidence="6">
    <location>
        <begin position="148"/>
        <end position="165"/>
    </location>
</feature>
<evidence type="ECO:0000256" key="5">
    <source>
        <dbReference type="ARBA" id="ARBA00023136"/>
    </source>
</evidence>
<dbReference type="GO" id="GO:0016020">
    <property type="term" value="C:membrane"/>
    <property type="evidence" value="ECO:0007669"/>
    <property type="project" value="UniProtKB-SubCell"/>
</dbReference>
<keyword evidence="4 6" id="KW-1133">Transmembrane helix</keyword>
<evidence type="ECO:0000313" key="7">
    <source>
        <dbReference type="EMBL" id="SEH10761.1"/>
    </source>
</evidence>
<dbReference type="AlphaFoldDB" id="A0A1H6FIU1"/>
<dbReference type="NCBIfam" id="TIGR03718">
    <property type="entry name" value="R_switched_Alx"/>
    <property type="match status" value="1"/>
</dbReference>
<protein>
    <submittedName>
        <fullName evidence="7">Tellurite resistance protein TerC</fullName>
    </submittedName>
</protein>
<evidence type="ECO:0000313" key="8">
    <source>
        <dbReference type="Proteomes" id="UP000222056"/>
    </source>
</evidence>
<keyword evidence="3 6" id="KW-0812">Transmembrane</keyword>
<gene>
    <name evidence="7" type="ORF">SAMN02745716_0544</name>
</gene>
<feature type="transmembrane region" description="Helical" evidence="6">
    <location>
        <begin position="241"/>
        <end position="261"/>
    </location>
</feature>
<dbReference type="EMBL" id="FNWJ01000001">
    <property type="protein sequence ID" value="SEH10761.1"/>
    <property type="molecule type" value="Genomic_DNA"/>
</dbReference>
<dbReference type="PANTHER" id="PTHR30238">
    <property type="entry name" value="MEMBRANE BOUND PREDICTED REDOX MODULATOR"/>
    <property type="match status" value="1"/>
</dbReference>
<dbReference type="InterPro" id="IPR005496">
    <property type="entry name" value="Integral_membrane_TerC"/>
</dbReference>
<feature type="transmembrane region" description="Helical" evidence="6">
    <location>
        <begin position="23"/>
        <end position="43"/>
    </location>
</feature>
<feature type="transmembrane region" description="Helical" evidence="6">
    <location>
        <begin position="211"/>
        <end position="235"/>
    </location>
</feature>
<evidence type="ECO:0000256" key="2">
    <source>
        <dbReference type="ARBA" id="ARBA00007511"/>
    </source>
</evidence>
<feature type="transmembrane region" description="Helical" evidence="6">
    <location>
        <begin position="55"/>
        <end position="76"/>
    </location>
</feature>
<evidence type="ECO:0000256" key="6">
    <source>
        <dbReference type="SAM" id="Phobius"/>
    </source>
</evidence>
<sequence>MQLFIAASESTTKIGTDLDVGPGAWAILGAIVVAMIVVDFAIFGRGRREVSLREAVIWSIGWLLLAIGFTGVLAAWEGSSAASEYLAGYLVERSLSLDNIFVFAVIFSYFSVPLAVQPRVLAWGIALALVLRLVFIVLGAALLSALHLTFYAFGLLLLYTAWKLFTHKEAEVHPESNPVLKLVRRRVPMTKDYRGHRVLVREQGRLMATPLVAVFVVIATTDIVFAIDSIPAIFAITTEPFVVFAANAFALLGMRALYFAVAGLMDRFAYLSQGLAVILAFIAVKMLLVDLWHPPIWLSLAVICGVLAATAWISLKFGPKPAEKVEA</sequence>
<dbReference type="RefSeq" id="WP_218138204.1">
    <property type="nucleotide sequence ID" value="NZ_FNWJ01000001.1"/>
</dbReference>
<feature type="transmembrane region" description="Helical" evidence="6">
    <location>
        <begin position="123"/>
        <end position="142"/>
    </location>
</feature>
<organism evidence="7 8">
    <name type="scientific">Thermoleophilum album</name>
    <dbReference type="NCBI Taxonomy" id="29539"/>
    <lineage>
        <taxon>Bacteria</taxon>
        <taxon>Bacillati</taxon>
        <taxon>Actinomycetota</taxon>
        <taxon>Thermoleophilia</taxon>
        <taxon>Thermoleophilales</taxon>
        <taxon>Thermoleophilaceae</taxon>
        <taxon>Thermoleophilum</taxon>
    </lineage>
</organism>
<comment type="subcellular location">
    <subcellularLocation>
        <location evidence="1">Membrane</location>
        <topology evidence="1">Multi-pass membrane protein</topology>
    </subcellularLocation>
</comment>
<feature type="transmembrane region" description="Helical" evidence="6">
    <location>
        <begin position="268"/>
        <end position="289"/>
    </location>
</feature>
<dbReference type="Pfam" id="PF03741">
    <property type="entry name" value="TerC"/>
    <property type="match status" value="1"/>
</dbReference>
<evidence type="ECO:0000256" key="4">
    <source>
        <dbReference type="ARBA" id="ARBA00022989"/>
    </source>
</evidence>
<accession>A0A1H6FIU1</accession>
<comment type="similarity">
    <text evidence="2">Belongs to the TerC family.</text>
</comment>
<feature type="transmembrane region" description="Helical" evidence="6">
    <location>
        <begin position="96"/>
        <end position="116"/>
    </location>
</feature>
<evidence type="ECO:0000256" key="3">
    <source>
        <dbReference type="ARBA" id="ARBA00022692"/>
    </source>
</evidence>
<keyword evidence="8" id="KW-1185">Reference proteome</keyword>
<dbReference type="Proteomes" id="UP000222056">
    <property type="component" value="Unassembled WGS sequence"/>
</dbReference>
<keyword evidence="5 6" id="KW-0472">Membrane</keyword>
<name>A0A1H6FIU1_THEAL</name>
<proteinExistence type="inferred from homology"/>
<evidence type="ECO:0000256" key="1">
    <source>
        <dbReference type="ARBA" id="ARBA00004141"/>
    </source>
</evidence>